<feature type="domain" description="Methyltransferase type 12" evidence="2">
    <location>
        <begin position="764"/>
        <end position="862"/>
    </location>
</feature>
<proteinExistence type="predicted"/>
<feature type="domain" description="Methyltransferase type 12" evidence="2">
    <location>
        <begin position="246"/>
        <end position="343"/>
    </location>
</feature>
<dbReference type="GO" id="GO:0008168">
    <property type="term" value="F:methyltransferase activity"/>
    <property type="evidence" value="ECO:0007669"/>
    <property type="project" value="TreeGrafter"/>
</dbReference>
<dbReference type="InterPro" id="IPR013217">
    <property type="entry name" value="Methyltransf_12"/>
</dbReference>
<feature type="region of interest" description="Disordered" evidence="1">
    <location>
        <begin position="110"/>
        <end position="153"/>
    </location>
</feature>
<feature type="compositionally biased region" description="Basic and acidic residues" evidence="1">
    <location>
        <begin position="426"/>
        <end position="449"/>
    </location>
</feature>
<feature type="region of interest" description="Disordered" evidence="1">
    <location>
        <begin position="426"/>
        <end position="450"/>
    </location>
</feature>
<dbReference type="CDD" id="cd02440">
    <property type="entry name" value="AdoMet_MTases"/>
    <property type="match status" value="1"/>
</dbReference>
<organism evidence="3 4">
    <name type="scientific">Pilimelia anulata</name>
    <dbReference type="NCBI Taxonomy" id="53371"/>
    <lineage>
        <taxon>Bacteria</taxon>
        <taxon>Bacillati</taxon>
        <taxon>Actinomycetota</taxon>
        <taxon>Actinomycetes</taxon>
        <taxon>Micromonosporales</taxon>
        <taxon>Micromonosporaceae</taxon>
        <taxon>Pilimelia</taxon>
    </lineage>
</organism>
<feature type="compositionally biased region" description="Low complexity" evidence="1">
    <location>
        <begin position="142"/>
        <end position="153"/>
    </location>
</feature>
<feature type="compositionally biased region" description="Low complexity" evidence="1">
    <location>
        <begin position="110"/>
        <end position="120"/>
    </location>
</feature>
<dbReference type="AlphaFoldDB" id="A0A8J3B379"/>
<name>A0A8J3B379_9ACTN</name>
<dbReference type="SUPFAM" id="SSF53335">
    <property type="entry name" value="S-adenosyl-L-methionine-dependent methyltransferases"/>
    <property type="match status" value="2"/>
</dbReference>
<evidence type="ECO:0000313" key="3">
    <source>
        <dbReference type="EMBL" id="GGJ74987.1"/>
    </source>
</evidence>
<accession>A0A8J3B379</accession>
<dbReference type="InterPro" id="IPR029063">
    <property type="entry name" value="SAM-dependent_MTases_sf"/>
</dbReference>
<keyword evidence="4" id="KW-1185">Reference proteome</keyword>
<evidence type="ECO:0000256" key="1">
    <source>
        <dbReference type="SAM" id="MobiDB-lite"/>
    </source>
</evidence>
<dbReference type="PANTHER" id="PTHR42912">
    <property type="entry name" value="METHYLTRANSFERASE"/>
    <property type="match status" value="1"/>
</dbReference>
<dbReference type="RefSeq" id="WP_189168012.1">
    <property type="nucleotide sequence ID" value="NZ_BMQB01000001.1"/>
</dbReference>
<dbReference type="InterPro" id="IPR050508">
    <property type="entry name" value="Methyltransf_Superfamily"/>
</dbReference>
<feature type="region of interest" description="Disordered" evidence="1">
    <location>
        <begin position="944"/>
        <end position="972"/>
    </location>
</feature>
<dbReference type="Pfam" id="PF08242">
    <property type="entry name" value="Methyltransf_12"/>
    <property type="match status" value="2"/>
</dbReference>
<comment type="caution">
    <text evidence="3">The sequence shown here is derived from an EMBL/GenBank/DDBJ whole genome shotgun (WGS) entry which is preliminary data.</text>
</comment>
<dbReference type="EMBL" id="BMQB01000001">
    <property type="protein sequence ID" value="GGJ74987.1"/>
    <property type="molecule type" value="Genomic_DNA"/>
</dbReference>
<evidence type="ECO:0000313" key="4">
    <source>
        <dbReference type="Proteomes" id="UP000649739"/>
    </source>
</evidence>
<dbReference type="Proteomes" id="UP000649739">
    <property type="component" value="Unassembled WGS sequence"/>
</dbReference>
<protein>
    <recommendedName>
        <fullName evidence="2">Methyltransferase type 12 domain-containing protein</fullName>
    </recommendedName>
</protein>
<reference evidence="3" key="1">
    <citation type="journal article" date="2014" name="Int. J. Syst. Evol. Microbiol.">
        <title>Complete genome sequence of Corynebacterium casei LMG S-19264T (=DSM 44701T), isolated from a smear-ripened cheese.</title>
        <authorList>
            <consortium name="US DOE Joint Genome Institute (JGI-PGF)"/>
            <person name="Walter F."/>
            <person name="Albersmeier A."/>
            <person name="Kalinowski J."/>
            <person name="Ruckert C."/>
        </authorList>
    </citation>
    <scope>NUCLEOTIDE SEQUENCE</scope>
    <source>
        <strain evidence="3">JCM 3090</strain>
    </source>
</reference>
<reference evidence="3" key="2">
    <citation type="submission" date="2020-09" db="EMBL/GenBank/DDBJ databases">
        <authorList>
            <person name="Sun Q."/>
            <person name="Ohkuma M."/>
        </authorList>
    </citation>
    <scope>NUCLEOTIDE SEQUENCE</scope>
    <source>
        <strain evidence="3">JCM 3090</strain>
    </source>
</reference>
<dbReference type="Gene3D" id="3.40.50.150">
    <property type="entry name" value="Vaccinia Virus protein VP39"/>
    <property type="match status" value="2"/>
</dbReference>
<gene>
    <name evidence="3" type="ORF">GCM10010123_01210</name>
</gene>
<sequence length="972" mass="97905">MLTPDRTPQLAVNPGGRAAAGATAAAAGIGDIADDPGVAADPRPAFARLAGASLGAVAALLDRHGALPAGVFRTAREVADVLGAAPRHRWLVAAWLRALAAAGRAHHLPAAADPAAAPDPARTHRGPGTTAALPADPATRSAAPDPADRYAATPAAPAAPDLAGLAAAYADLGFPPEMAGLHRRVIARLGPLLRDECQLAGILFADREPVAALATYQRNVFVDHLDRELARLARSTPDTPGPLRVLEVGGGPGGTTAAVRAALADRPHTYLFTDVSRLFTAAAADRFPGLRTGLLDLDRPFAEQGVPAGSVDVLIAGNSLHNAVDLAATLAEVRRALAPGGRLLFTESTGANPVVLTSMSFLLSPPPGRDRRPRDPVRAATGDLFCDAAGWRRLLAAAGLAAVADLPPPDSPLAVAGQRLYHAEPADHRAEPADHRTAPGHGRVERSDRIPGGVMTDLSAALSGARRVLLAGLPDTAAARAAELAADAAVDRAPVADPARLLAAVERSGADRVVLPAALLPALAAAPTLPLTDLGTLTAVIALAPAATAVPAALGGVPIVLVAAPEPATPAASYAALAGAAGTAGDAALAAVDVPAAIAAVRELQAAGRASMLHTLRRCGVLAGPAHAAGIAAAAGVAPPYRALVGRWLDVLGAAGLVRRDGDLIAPADPAAPVPDWEALAARWRAAVGGDRTVAYARRNAAALPDLLRGRGSPVEVLFPAGSLGTARALYRESVTARYQHAAVAAAVAALCADRPPGAVPRLLEIGAGTGATTDAVLPALAGRPVDYLLTDVSRAFLAPLLAARGGRVRGARYDIDAPPGLQGLAPGGFDVIIGGGVLNAARDTDVSLRHLADLLAPGGHLVVSEPTAEEHWIMTSQALLLAPPADARAVDRTTFLTAARWRESYGRAGLALVAALPPPGHPLAELGHHVHVLRAADAAATPAGSAGGGAAAGTDPLGPASAWSGHDLAVP</sequence>
<evidence type="ECO:0000259" key="2">
    <source>
        <dbReference type="Pfam" id="PF08242"/>
    </source>
</evidence>